<feature type="region of interest" description="Disordered" evidence="1">
    <location>
        <begin position="166"/>
        <end position="204"/>
    </location>
</feature>
<comment type="caution">
    <text evidence="2">The sequence shown here is derived from an EMBL/GenBank/DDBJ whole genome shotgun (WGS) entry which is preliminary data.</text>
</comment>
<gene>
    <name evidence="2" type="ORF">KCV03_g1133</name>
</gene>
<feature type="compositionally biased region" description="Low complexity" evidence="1">
    <location>
        <begin position="168"/>
        <end position="187"/>
    </location>
</feature>
<accession>A0A9P8GPJ3</accession>
<feature type="region of interest" description="Disordered" evidence="1">
    <location>
        <begin position="93"/>
        <end position="118"/>
    </location>
</feature>
<feature type="compositionally biased region" description="Polar residues" evidence="1">
    <location>
        <begin position="1"/>
        <end position="11"/>
    </location>
</feature>
<reference evidence="2" key="2">
    <citation type="submission" date="2021-08" db="EMBL/GenBank/DDBJ databases">
        <authorList>
            <person name="Gostincar C."/>
            <person name="Sun X."/>
            <person name="Song Z."/>
            <person name="Gunde-Cimerman N."/>
        </authorList>
    </citation>
    <scope>NUCLEOTIDE SEQUENCE</scope>
    <source>
        <strain evidence="2">EXF-8016</strain>
    </source>
</reference>
<evidence type="ECO:0000313" key="3">
    <source>
        <dbReference type="Proteomes" id="UP000767238"/>
    </source>
</evidence>
<feature type="compositionally biased region" description="Basic and acidic residues" evidence="1">
    <location>
        <begin position="93"/>
        <end position="108"/>
    </location>
</feature>
<feature type="region of interest" description="Disordered" evidence="1">
    <location>
        <begin position="225"/>
        <end position="294"/>
    </location>
</feature>
<feature type="compositionally biased region" description="Basic and acidic residues" evidence="1">
    <location>
        <begin position="269"/>
        <end position="294"/>
    </location>
</feature>
<feature type="compositionally biased region" description="Acidic residues" evidence="1">
    <location>
        <begin position="256"/>
        <end position="268"/>
    </location>
</feature>
<feature type="region of interest" description="Disordered" evidence="1">
    <location>
        <begin position="51"/>
        <end position="77"/>
    </location>
</feature>
<dbReference type="EMBL" id="JAHFYH010000004">
    <property type="protein sequence ID" value="KAH0233579.1"/>
    <property type="molecule type" value="Genomic_DNA"/>
</dbReference>
<dbReference type="Proteomes" id="UP000767238">
    <property type="component" value="Unassembled WGS sequence"/>
</dbReference>
<protein>
    <submittedName>
        <fullName evidence="2">Uncharacterized protein</fullName>
    </submittedName>
</protein>
<dbReference type="OrthoDB" id="3936555at2759"/>
<evidence type="ECO:0000313" key="2">
    <source>
        <dbReference type="EMBL" id="KAH0233579.1"/>
    </source>
</evidence>
<sequence>MSTSMHDPSQDLSRSSTRSRHRRSSISLHSKPGLGLIKTISKDFVHGWHTTTALQKEPSDLPSPAPVSQPYKPRHAARDAMKGFTPAVSCKAQDVREPAESCLNEHSRNPSRSRQDSLAPISPIASDATKPLAYVEVGLIPDHSFDTWTAAWDSAYERRVKTTHHCASPTFPTSQTSASTPTSPTTTEQRKRTRNTRPPLTGRLSVTDADVKRFVFGNREDRKRGYESPESFLVPRRGSEVPSLVFSEGSNRDSGLEDLEEGDEESDEEVRVEINSEGKEERDLRMDKAGQNEKRSARVFVAPVVEHPEVV</sequence>
<organism evidence="2 3">
    <name type="scientific">Aureobasidium melanogenum</name>
    <name type="common">Aureobasidium pullulans var. melanogenum</name>
    <dbReference type="NCBI Taxonomy" id="46634"/>
    <lineage>
        <taxon>Eukaryota</taxon>
        <taxon>Fungi</taxon>
        <taxon>Dikarya</taxon>
        <taxon>Ascomycota</taxon>
        <taxon>Pezizomycotina</taxon>
        <taxon>Dothideomycetes</taxon>
        <taxon>Dothideomycetidae</taxon>
        <taxon>Dothideales</taxon>
        <taxon>Saccotheciaceae</taxon>
        <taxon>Aureobasidium</taxon>
    </lineage>
</organism>
<feature type="non-terminal residue" evidence="2">
    <location>
        <position position="311"/>
    </location>
</feature>
<feature type="region of interest" description="Disordered" evidence="1">
    <location>
        <begin position="1"/>
        <end position="32"/>
    </location>
</feature>
<evidence type="ECO:0000256" key="1">
    <source>
        <dbReference type="SAM" id="MobiDB-lite"/>
    </source>
</evidence>
<dbReference type="AlphaFoldDB" id="A0A9P8GPJ3"/>
<reference evidence="2" key="1">
    <citation type="journal article" date="2021" name="J Fungi (Basel)">
        <title>Virulence traits and population genomics of the black yeast Aureobasidium melanogenum.</title>
        <authorList>
            <person name="Cernosa A."/>
            <person name="Sun X."/>
            <person name="Gostincar C."/>
            <person name="Fang C."/>
            <person name="Gunde-Cimerman N."/>
            <person name="Song Z."/>
        </authorList>
    </citation>
    <scope>NUCLEOTIDE SEQUENCE</scope>
    <source>
        <strain evidence="2">EXF-8016</strain>
    </source>
</reference>
<name>A0A9P8GPJ3_AURME</name>
<proteinExistence type="predicted"/>